<proteinExistence type="predicted"/>
<sequence>MRQTTEYLSAFDVEPGMLASHVSNFLKGNAYNFWVTTVESKNPRKWSLKRLFVELFNYCFPPDYRLQMRERLRRSSQRERSVREYVHELESLFLTVGLVSERERVDKLWHGLNVSIQKELWKRELTPTASSWDEIREAAELIEIAERVGQRLGRERNLTSDKAHRDGRKGGPRDDDDRGGHPRDRSRPERTRRQGRRELLGMRPWDVWRLSRGLRISSHIGRALVQRV</sequence>
<comment type="caution">
    <text evidence="1">The sequence shown here is derived from an EMBL/GenBank/DDBJ whole genome shotgun (WGS) entry which is preliminary data.</text>
</comment>
<keyword evidence="2" id="KW-1185">Reference proteome</keyword>
<gene>
    <name evidence="1" type="ORF">NUW54_g3152</name>
</gene>
<organism evidence="1 2">
    <name type="scientific">Trametes sanguinea</name>
    <dbReference type="NCBI Taxonomy" id="158606"/>
    <lineage>
        <taxon>Eukaryota</taxon>
        <taxon>Fungi</taxon>
        <taxon>Dikarya</taxon>
        <taxon>Basidiomycota</taxon>
        <taxon>Agaricomycotina</taxon>
        <taxon>Agaricomycetes</taxon>
        <taxon>Polyporales</taxon>
        <taxon>Polyporaceae</taxon>
        <taxon>Trametes</taxon>
    </lineage>
</organism>
<accession>A0ACC1Q571</accession>
<name>A0ACC1Q571_9APHY</name>
<evidence type="ECO:0000313" key="2">
    <source>
        <dbReference type="Proteomes" id="UP001144978"/>
    </source>
</evidence>
<evidence type="ECO:0000313" key="1">
    <source>
        <dbReference type="EMBL" id="KAJ3008448.1"/>
    </source>
</evidence>
<dbReference type="Proteomes" id="UP001144978">
    <property type="component" value="Unassembled WGS sequence"/>
</dbReference>
<dbReference type="EMBL" id="JANSHE010000642">
    <property type="protein sequence ID" value="KAJ3008448.1"/>
    <property type="molecule type" value="Genomic_DNA"/>
</dbReference>
<reference evidence="1" key="1">
    <citation type="submission" date="2022-08" db="EMBL/GenBank/DDBJ databases">
        <title>Genome Sequence of Pycnoporus sanguineus.</title>
        <authorList>
            <person name="Buettner E."/>
        </authorList>
    </citation>
    <scope>NUCLEOTIDE SEQUENCE</scope>
    <source>
        <strain evidence="1">CG-C14</strain>
    </source>
</reference>
<protein>
    <submittedName>
        <fullName evidence="1">Uncharacterized protein</fullName>
    </submittedName>
</protein>